<dbReference type="InterPro" id="IPR018490">
    <property type="entry name" value="cNMP-bd_dom_sf"/>
</dbReference>
<dbReference type="SMART" id="SM00100">
    <property type="entry name" value="cNMP"/>
    <property type="match status" value="1"/>
</dbReference>
<gene>
    <name evidence="7" type="ORF">KS407_20145</name>
</gene>
<accession>A0ABS6K279</accession>
<dbReference type="InterPro" id="IPR036390">
    <property type="entry name" value="WH_DNA-bd_sf"/>
</dbReference>
<evidence type="ECO:0000256" key="3">
    <source>
        <dbReference type="ARBA" id="ARBA00023159"/>
    </source>
</evidence>
<dbReference type="Pfam" id="PF00027">
    <property type="entry name" value="cNMP_binding"/>
    <property type="match status" value="1"/>
</dbReference>
<dbReference type="PROSITE" id="PS51063">
    <property type="entry name" value="HTH_CRP_2"/>
    <property type="match status" value="1"/>
</dbReference>
<dbReference type="RefSeq" id="WP_088073217.1">
    <property type="nucleotide sequence ID" value="NZ_JAHQCR010000086.1"/>
</dbReference>
<keyword evidence="3" id="KW-0010">Activator</keyword>
<dbReference type="SUPFAM" id="SSF46785">
    <property type="entry name" value="Winged helix' DNA-binding domain"/>
    <property type="match status" value="1"/>
</dbReference>
<evidence type="ECO:0000256" key="2">
    <source>
        <dbReference type="ARBA" id="ARBA00023125"/>
    </source>
</evidence>
<name>A0ABS6K279_9BACI</name>
<feature type="domain" description="HTH crp-type" evidence="6">
    <location>
        <begin position="164"/>
        <end position="245"/>
    </location>
</feature>
<dbReference type="Gene3D" id="2.60.120.10">
    <property type="entry name" value="Jelly Rolls"/>
    <property type="match status" value="1"/>
</dbReference>
<dbReference type="PANTHER" id="PTHR24567:SF28">
    <property type="entry name" value="LISTERIOLYSIN REGULATORY PROTEIN"/>
    <property type="match status" value="1"/>
</dbReference>
<feature type="domain" description="Cyclic nucleotide-binding" evidence="5">
    <location>
        <begin position="30"/>
        <end position="150"/>
    </location>
</feature>
<reference evidence="7 8" key="1">
    <citation type="submission" date="2021-06" db="EMBL/GenBank/DDBJ databases">
        <title>Bacillus sp. RD4P76, an endophyte from a halophyte.</title>
        <authorList>
            <person name="Sun J.-Q."/>
        </authorList>
    </citation>
    <scope>NUCLEOTIDE SEQUENCE [LARGE SCALE GENOMIC DNA]</scope>
    <source>
        <strain evidence="7 8">JCM 17098</strain>
    </source>
</reference>
<keyword evidence="2" id="KW-0238">DNA-binding</keyword>
<dbReference type="CDD" id="cd00038">
    <property type="entry name" value="CAP_ED"/>
    <property type="match status" value="1"/>
</dbReference>
<organism evidence="7 8">
    <name type="scientific">Evansella alkalicola</name>
    <dbReference type="NCBI Taxonomy" id="745819"/>
    <lineage>
        <taxon>Bacteria</taxon>
        <taxon>Bacillati</taxon>
        <taxon>Bacillota</taxon>
        <taxon>Bacilli</taxon>
        <taxon>Bacillales</taxon>
        <taxon>Bacillaceae</taxon>
        <taxon>Evansella</taxon>
    </lineage>
</organism>
<dbReference type="PRINTS" id="PR00034">
    <property type="entry name" value="HTHCRP"/>
</dbReference>
<dbReference type="InterPro" id="IPR050397">
    <property type="entry name" value="Env_Response_Regulators"/>
</dbReference>
<dbReference type="PANTHER" id="PTHR24567">
    <property type="entry name" value="CRP FAMILY TRANSCRIPTIONAL REGULATORY PROTEIN"/>
    <property type="match status" value="1"/>
</dbReference>
<protein>
    <submittedName>
        <fullName evidence="7">Crp/Fnr family transcriptional regulator</fullName>
    </submittedName>
</protein>
<dbReference type="Proteomes" id="UP000790580">
    <property type="component" value="Unassembled WGS sequence"/>
</dbReference>
<dbReference type="InterPro" id="IPR000595">
    <property type="entry name" value="cNMP-bd_dom"/>
</dbReference>
<keyword evidence="4" id="KW-0804">Transcription</keyword>
<dbReference type="EMBL" id="JAHQCR010000086">
    <property type="protein sequence ID" value="MBU9723735.1"/>
    <property type="molecule type" value="Genomic_DNA"/>
</dbReference>
<evidence type="ECO:0000256" key="1">
    <source>
        <dbReference type="ARBA" id="ARBA00023015"/>
    </source>
</evidence>
<evidence type="ECO:0000259" key="6">
    <source>
        <dbReference type="PROSITE" id="PS51063"/>
    </source>
</evidence>
<dbReference type="Gene3D" id="1.10.10.10">
    <property type="entry name" value="Winged helix-like DNA-binding domain superfamily/Winged helix DNA-binding domain"/>
    <property type="match status" value="1"/>
</dbReference>
<keyword evidence="1" id="KW-0805">Transcription regulation</keyword>
<dbReference type="InterPro" id="IPR014710">
    <property type="entry name" value="RmlC-like_jellyroll"/>
</dbReference>
<dbReference type="InterPro" id="IPR012318">
    <property type="entry name" value="HTH_CRP"/>
</dbReference>
<dbReference type="SMART" id="SM00419">
    <property type="entry name" value="HTH_CRP"/>
    <property type="match status" value="1"/>
</dbReference>
<keyword evidence="8" id="KW-1185">Reference proteome</keyword>
<evidence type="ECO:0000313" key="7">
    <source>
        <dbReference type="EMBL" id="MBU9723735.1"/>
    </source>
</evidence>
<dbReference type="Pfam" id="PF13545">
    <property type="entry name" value="HTH_Crp_2"/>
    <property type="match status" value="1"/>
</dbReference>
<proteinExistence type="predicted"/>
<dbReference type="PROSITE" id="PS50042">
    <property type="entry name" value="CNMP_BINDING_3"/>
    <property type="match status" value="1"/>
</dbReference>
<evidence type="ECO:0000313" key="8">
    <source>
        <dbReference type="Proteomes" id="UP000790580"/>
    </source>
</evidence>
<comment type="caution">
    <text evidence="7">The sequence shown here is derived from an EMBL/GenBank/DDBJ whole genome shotgun (WGS) entry which is preliminary data.</text>
</comment>
<evidence type="ECO:0000256" key="4">
    <source>
        <dbReference type="ARBA" id="ARBA00023163"/>
    </source>
</evidence>
<evidence type="ECO:0000259" key="5">
    <source>
        <dbReference type="PROSITE" id="PS50042"/>
    </source>
</evidence>
<sequence>MENNEHRCESSGTHSCEHTSYQLCVSKVPIFNHLKYEELLEVVNASQQRLYDKGEHIYQAGDLLGSLYIVHKGKVKIYRLTESGKEQLIRFMEPGDFMGELSIFSNDVSSSFAEAVEKTEICMISKSDIMKLLESKPAIGMKVLEEFSRRLRDTEKTVERLSTQDAEKRLASYLLELAEGQIGEGIKGEDIQVSSIRVVLPMRKKDLASYIGITQETLSRRLSGFQEMGVVELVGQREIIIVDYDALVDMVE</sequence>
<dbReference type="InterPro" id="IPR036388">
    <property type="entry name" value="WH-like_DNA-bd_sf"/>
</dbReference>
<dbReference type="SUPFAM" id="SSF51206">
    <property type="entry name" value="cAMP-binding domain-like"/>
    <property type="match status" value="1"/>
</dbReference>